<evidence type="ECO:0000313" key="5">
    <source>
        <dbReference type="Proteomes" id="UP000670475"/>
    </source>
</evidence>
<feature type="signal peptide" evidence="2">
    <location>
        <begin position="1"/>
        <end position="23"/>
    </location>
</feature>
<evidence type="ECO:0000259" key="3">
    <source>
        <dbReference type="Pfam" id="PF13472"/>
    </source>
</evidence>
<dbReference type="Proteomes" id="UP000670475">
    <property type="component" value="Unassembled WGS sequence"/>
</dbReference>
<feature type="region of interest" description="Disordered" evidence="1">
    <location>
        <begin position="26"/>
        <end position="68"/>
    </location>
</feature>
<dbReference type="RefSeq" id="WP_209340110.1">
    <property type="nucleotide sequence ID" value="NZ_JAGIQL010000040.1"/>
</dbReference>
<keyword evidence="4" id="KW-0378">Hydrolase</keyword>
<name>A0A940RY67_9ACTN</name>
<protein>
    <submittedName>
        <fullName evidence="4">SGNH/GDSL hydrolase family protein</fullName>
    </submittedName>
</protein>
<sequence>MRRGRRTAARGAGAAVAVAALLAAGGCGSPHHGQDARGTSHTPSASPSSPSPSPRRTEAAASTWDRDPASVAAVGDSITRGFDACGLLRDCPSMSWATGTDPSVDSLALRLLGPGHLRGHSWNAARSGATMAALPAQMARVAVHRPGLVTVAAGANDACRDSVDGMTSVASFRTSFEAAMRKLRAVSPSSQVYVSSVPDLRRLWATGRGNPLGREVWKLGICASMLGNAQSDDAAARQRRQTVYDRIVAYNGVLRDVCARDRRCRYDGGAVFGYHFSAALLSPFDFFHPSKQGQATLARIAYARVTEADPTT</sequence>
<accession>A0A940RY67</accession>
<dbReference type="InterPro" id="IPR006311">
    <property type="entry name" value="TAT_signal"/>
</dbReference>
<comment type="caution">
    <text evidence="4">The sequence shown here is derived from an EMBL/GenBank/DDBJ whole genome shotgun (WGS) entry which is preliminary data.</text>
</comment>
<organism evidence="4 5">
    <name type="scientific">Streptomyces montanisoli</name>
    <dbReference type="NCBI Taxonomy" id="2798581"/>
    <lineage>
        <taxon>Bacteria</taxon>
        <taxon>Bacillati</taxon>
        <taxon>Actinomycetota</taxon>
        <taxon>Actinomycetes</taxon>
        <taxon>Kitasatosporales</taxon>
        <taxon>Streptomycetaceae</taxon>
        <taxon>Streptomyces</taxon>
    </lineage>
</organism>
<dbReference type="PROSITE" id="PS51257">
    <property type="entry name" value="PROKAR_LIPOPROTEIN"/>
    <property type="match status" value="1"/>
</dbReference>
<evidence type="ECO:0000256" key="2">
    <source>
        <dbReference type="SAM" id="SignalP"/>
    </source>
</evidence>
<evidence type="ECO:0000313" key="4">
    <source>
        <dbReference type="EMBL" id="MBP0458349.1"/>
    </source>
</evidence>
<gene>
    <name evidence="4" type="ORF">JFN87_12660</name>
</gene>
<feature type="chain" id="PRO_5038416069" evidence="2">
    <location>
        <begin position="24"/>
        <end position="312"/>
    </location>
</feature>
<reference evidence="4" key="1">
    <citation type="submission" date="2021-03" db="EMBL/GenBank/DDBJ databases">
        <title>Whole genome sequence of Streptomyces bomunensis MMS17-BM035.</title>
        <authorList>
            <person name="Lee J.H."/>
        </authorList>
    </citation>
    <scope>NUCLEOTIDE SEQUENCE</scope>
    <source>
        <strain evidence="4">MMS17-BM035</strain>
    </source>
</reference>
<feature type="compositionally biased region" description="Low complexity" evidence="1">
    <location>
        <begin position="39"/>
        <end position="48"/>
    </location>
</feature>
<feature type="domain" description="SGNH hydrolase-type esterase" evidence="3">
    <location>
        <begin position="73"/>
        <end position="295"/>
    </location>
</feature>
<dbReference type="PROSITE" id="PS51318">
    <property type="entry name" value="TAT"/>
    <property type="match status" value="1"/>
</dbReference>
<evidence type="ECO:0000256" key="1">
    <source>
        <dbReference type="SAM" id="MobiDB-lite"/>
    </source>
</evidence>
<keyword evidence="5" id="KW-1185">Reference proteome</keyword>
<keyword evidence="2" id="KW-0732">Signal</keyword>
<dbReference type="AlphaFoldDB" id="A0A940RY67"/>
<dbReference type="InterPro" id="IPR036514">
    <property type="entry name" value="SGNH_hydro_sf"/>
</dbReference>
<dbReference type="Gene3D" id="3.40.50.1110">
    <property type="entry name" value="SGNH hydrolase"/>
    <property type="match status" value="1"/>
</dbReference>
<dbReference type="Pfam" id="PF13472">
    <property type="entry name" value="Lipase_GDSL_2"/>
    <property type="match status" value="1"/>
</dbReference>
<dbReference type="GO" id="GO:0016787">
    <property type="term" value="F:hydrolase activity"/>
    <property type="evidence" value="ECO:0007669"/>
    <property type="project" value="UniProtKB-KW"/>
</dbReference>
<proteinExistence type="predicted"/>
<dbReference type="SUPFAM" id="SSF52266">
    <property type="entry name" value="SGNH hydrolase"/>
    <property type="match status" value="1"/>
</dbReference>
<dbReference type="InterPro" id="IPR013830">
    <property type="entry name" value="SGNH_hydro"/>
</dbReference>
<dbReference type="EMBL" id="JAGIQL010000040">
    <property type="protein sequence ID" value="MBP0458349.1"/>
    <property type="molecule type" value="Genomic_DNA"/>
</dbReference>